<dbReference type="InterPro" id="IPR001077">
    <property type="entry name" value="COMT_C"/>
</dbReference>
<dbReference type="PROSITE" id="PS51683">
    <property type="entry name" value="SAM_OMT_II"/>
    <property type="match status" value="1"/>
</dbReference>
<proteinExistence type="predicted"/>
<dbReference type="InterPro" id="IPR012967">
    <property type="entry name" value="COMT_dimerisation"/>
</dbReference>
<evidence type="ECO:0000313" key="6">
    <source>
        <dbReference type="EMBL" id="QYD67935.1"/>
    </source>
</evidence>
<dbReference type="PIRSF" id="PIRSF005739">
    <property type="entry name" value="O-mtase"/>
    <property type="match status" value="1"/>
</dbReference>
<evidence type="ECO:0000256" key="3">
    <source>
        <dbReference type="ARBA" id="ARBA00022691"/>
    </source>
</evidence>
<dbReference type="InterPro" id="IPR036388">
    <property type="entry name" value="WH-like_DNA-bd_sf"/>
</dbReference>
<dbReference type="EMBL" id="CP080095">
    <property type="protein sequence ID" value="QYD67935.1"/>
    <property type="molecule type" value="Genomic_DNA"/>
</dbReference>
<keyword evidence="7" id="KW-1185">Reference proteome</keyword>
<evidence type="ECO:0000313" key="7">
    <source>
        <dbReference type="Proteomes" id="UP000826462"/>
    </source>
</evidence>
<dbReference type="CDD" id="cd02440">
    <property type="entry name" value="AdoMet_MTases"/>
    <property type="match status" value="1"/>
</dbReference>
<dbReference type="Pfam" id="PF08100">
    <property type="entry name" value="Dimerisation"/>
    <property type="match status" value="1"/>
</dbReference>
<gene>
    <name evidence="6" type="ORF">KZJ38_16715</name>
</gene>
<keyword evidence="2" id="KW-0808">Transferase</keyword>
<dbReference type="InterPro" id="IPR029063">
    <property type="entry name" value="SAM-dependent_MTases_sf"/>
</dbReference>
<evidence type="ECO:0000259" key="5">
    <source>
        <dbReference type="Pfam" id="PF08100"/>
    </source>
</evidence>
<dbReference type="PANTHER" id="PTHR43712">
    <property type="entry name" value="PUTATIVE (AFU_ORTHOLOGUE AFUA_4G14580)-RELATED"/>
    <property type="match status" value="1"/>
</dbReference>
<protein>
    <submittedName>
        <fullName evidence="6">Methyltransferase</fullName>
    </submittedName>
</protein>
<reference evidence="6 7" key="1">
    <citation type="submission" date="2021-07" db="EMBL/GenBank/DDBJ databases">
        <title>Paraburkholderia edwinii protects Aspergillus sp. from phenazines by acting as a toxin sponge.</title>
        <authorList>
            <person name="Dahlstrom K.M."/>
            <person name="Newman D.K."/>
        </authorList>
    </citation>
    <scope>NUCLEOTIDE SEQUENCE [LARGE SCALE GENOMIC DNA]</scope>
    <source>
        <strain evidence="6 7">Pe01</strain>
    </source>
</reference>
<dbReference type="Gene3D" id="3.40.50.150">
    <property type="entry name" value="Vaccinia Virus protein VP39"/>
    <property type="match status" value="1"/>
</dbReference>
<evidence type="ECO:0000259" key="4">
    <source>
        <dbReference type="Pfam" id="PF00891"/>
    </source>
</evidence>
<accession>A0ABX8UGB1</accession>
<dbReference type="Gene3D" id="1.10.10.10">
    <property type="entry name" value="Winged helix-like DNA-binding domain superfamily/Winged helix DNA-binding domain"/>
    <property type="match status" value="1"/>
</dbReference>
<evidence type="ECO:0000256" key="1">
    <source>
        <dbReference type="ARBA" id="ARBA00022603"/>
    </source>
</evidence>
<dbReference type="GO" id="GO:0032259">
    <property type="term" value="P:methylation"/>
    <property type="evidence" value="ECO:0007669"/>
    <property type="project" value="UniProtKB-KW"/>
</dbReference>
<feature type="domain" description="O-methyltransferase C-terminal" evidence="4">
    <location>
        <begin position="117"/>
        <end position="326"/>
    </location>
</feature>
<feature type="domain" description="O-methyltransferase dimerisation" evidence="5">
    <location>
        <begin position="19"/>
        <end position="94"/>
    </location>
</feature>
<dbReference type="RefSeq" id="WP_219797294.1">
    <property type="nucleotide sequence ID" value="NZ_CP080095.1"/>
</dbReference>
<name>A0ABX8UGB1_9BURK</name>
<evidence type="ECO:0000256" key="2">
    <source>
        <dbReference type="ARBA" id="ARBA00022679"/>
    </source>
</evidence>
<dbReference type="PANTHER" id="PTHR43712:SF2">
    <property type="entry name" value="O-METHYLTRANSFERASE CICE"/>
    <property type="match status" value="1"/>
</dbReference>
<dbReference type="Pfam" id="PF00891">
    <property type="entry name" value="Methyltransf_2"/>
    <property type="match status" value="1"/>
</dbReference>
<keyword evidence="1 6" id="KW-0489">Methyltransferase</keyword>
<dbReference type="GO" id="GO:0008168">
    <property type="term" value="F:methyltransferase activity"/>
    <property type="evidence" value="ECO:0007669"/>
    <property type="project" value="UniProtKB-KW"/>
</dbReference>
<dbReference type="InterPro" id="IPR016461">
    <property type="entry name" value="COMT-like"/>
</dbReference>
<sequence>MSSTSEGIKPATLSMDHIWQLGFGFWSSKSLLSAVELGVFTALSDGPLDAEDLRQRLNISERSARDFFDVLVSLRLLERDEGRYANTRETNHFLDRNKSGYIGGILEMCSVRLFGFWASLTEGLRTGKPQSEARSGKTIYDMVYSNPELVEPFVSAMTGYSQGTAIALATKFAWRNYRSFADIGTAQGAIPVRIALTHLHLSGVGFDLPPVRGAFERYVARNGVSDRITFQPGDFFADSMPSADVLIMGHILHNWALDTRKTLLRRAYEVLPQGGALIVYESLIDDDRRTHTVGLLQALNMMIETEHGSNFTGAECQSWMHEAGFRDLQVEHLNGSDWMVVALK</sequence>
<dbReference type="SUPFAM" id="SSF53335">
    <property type="entry name" value="S-adenosyl-L-methionine-dependent methyltransferases"/>
    <property type="match status" value="1"/>
</dbReference>
<dbReference type="InterPro" id="IPR036390">
    <property type="entry name" value="WH_DNA-bd_sf"/>
</dbReference>
<organism evidence="6 7">
    <name type="scientific">Paraburkholderia edwinii</name>
    <dbReference type="NCBI Taxonomy" id="2861782"/>
    <lineage>
        <taxon>Bacteria</taxon>
        <taxon>Pseudomonadati</taxon>
        <taxon>Pseudomonadota</taxon>
        <taxon>Betaproteobacteria</taxon>
        <taxon>Burkholderiales</taxon>
        <taxon>Burkholderiaceae</taxon>
        <taxon>Paraburkholderia</taxon>
    </lineage>
</organism>
<keyword evidence="3" id="KW-0949">S-adenosyl-L-methionine</keyword>
<dbReference type="SUPFAM" id="SSF46785">
    <property type="entry name" value="Winged helix' DNA-binding domain"/>
    <property type="match status" value="1"/>
</dbReference>
<dbReference type="Proteomes" id="UP000826462">
    <property type="component" value="Chromosome 1"/>
</dbReference>